<evidence type="ECO:0000256" key="1">
    <source>
        <dbReference type="ARBA" id="ARBA00008007"/>
    </source>
</evidence>
<keyword evidence="4" id="KW-1185">Reference proteome</keyword>
<organism evidence="3 4">
    <name type="scientific">Peptoniphilus equinus</name>
    <dbReference type="NCBI Taxonomy" id="3016343"/>
    <lineage>
        <taxon>Bacteria</taxon>
        <taxon>Bacillati</taxon>
        <taxon>Bacillota</taxon>
        <taxon>Tissierellia</taxon>
        <taxon>Tissierellales</taxon>
        <taxon>Peptoniphilaceae</taxon>
        <taxon>Peptoniphilus</taxon>
    </lineage>
</organism>
<gene>
    <name evidence="3" type="ORF">O6R05_00865</name>
</gene>
<reference evidence="3 4" key="1">
    <citation type="submission" date="2023-01" db="EMBL/GenBank/DDBJ databases">
        <authorList>
            <person name="Lee S.H."/>
            <person name="Jung H.S."/>
            <person name="Yun J.U."/>
        </authorList>
    </citation>
    <scope>NUCLEOTIDE SEQUENCE [LARGE SCALE GENOMIC DNA]</scope>
    <source>
        <strain evidence="3 4">CBA3646</strain>
    </source>
</reference>
<dbReference type="InterPro" id="IPR029057">
    <property type="entry name" value="PRTase-like"/>
</dbReference>
<accession>A0ABY7QVM5</accession>
<evidence type="ECO:0000259" key="2">
    <source>
        <dbReference type="Pfam" id="PF00156"/>
    </source>
</evidence>
<sequence>MGTKRCVVCGAPVRDSLCEACRSAISHDHGFISTMDFVDEVVIMGTYTGLLKEMVLAFKFKDKTYYKEPLADLMVFTLFQSGLKRDWQAITYVPMTARDERQRGYNQSRLLAEAISELTGLPLYHGLTKAVPTKAQVDLSAAERQGNLHGAFRAALPPKKLLLVDDVLTTGATIEEVAKTLKAQGTKKVTALLAATPHV</sequence>
<dbReference type="RefSeq" id="WP_271191675.1">
    <property type="nucleotide sequence ID" value="NZ_CP115667.1"/>
</dbReference>
<dbReference type="Pfam" id="PF00156">
    <property type="entry name" value="Pribosyltran"/>
    <property type="match status" value="1"/>
</dbReference>
<dbReference type="InterPro" id="IPR000836">
    <property type="entry name" value="PRTase_dom"/>
</dbReference>
<protein>
    <submittedName>
        <fullName evidence="3">ComF family protein</fullName>
    </submittedName>
</protein>
<dbReference type="PANTHER" id="PTHR47505:SF1">
    <property type="entry name" value="DNA UTILIZATION PROTEIN YHGH"/>
    <property type="match status" value="1"/>
</dbReference>
<evidence type="ECO:0000313" key="4">
    <source>
        <dbReference type="Proteomes" id="UP001210339"/>
    </source>
</evidence>
<feature type="domain" description="Phosphoribosyltransferase" evidence="2">
    <location>
        <begin position="159"/>
        <end position="191"/>
    </location>
</feature>
<proteinExistence type="inferred from homology"/>
<dbReference type="PANTHER" id="PTHR47505">
    <property type="entry name" value="DNA UTILIZATION PROTEIN YHGH"/>
    <property type="match status" value="1"/>
</dbReference>
<dbReference type="EMBL" id="CP115667">
    <property type="protein sequence ID" value="WBW50144.1"/>
    <property type="molecule type" value="Genomic_DNA"/>
</dbReference>
<dbReference type="CDD" id="cd06223">
    <property type="entry name" value="PRTases_typeI"/>
    <property type="match status" value="1"/>
</dbReference>
<dbReference type="Proteomes" id="UP001210339">
    <property type="component" value="Chromosome"/>
</dbReference>
<dbReference type="Gene3D" id="3.40.50.2020">
    <property type="match status" value="1"/>
</dbReference>
<name>A0ABY7QVM5_9FIRM</name>
<comment type="similarity">
    <text evidence="1">Belongs to the ComF/GntX family.</text>
</comment>
<dbReference type="SUPFAM" id="SSF53271">
    <property type="entry name" value="PRTase-like"/>
    <property type="match status" value="1"/>
</dbReference>
<evidence type="ECO:0000313" key="3">
    <source>
        <dbReference type="EMBL" id="WBW50144.1"/>
    </source>
</evidence>
<dbReference type="InterPro" id="IPR051910">
    <property type="entry name" value="ComF/GntX_DNA_util-trans"/>
</dbReference>